<dbReference type="PROSITE" id="PS50206">
    <property type="entry name" value="RHODANESE_3"/>
    <property type="match status" value="2"/>
</dbReference>
<dbReference type="SMART" id="SM00450">
    <property type="entry name" value="RHOD"/>
    <property type="match status" value="1"/>
</dbReference>
<dbReference type="InterPro" id="IPR036866">
    <property type="entry name" value="RibonucZ/Hydroxyglut_hydro"/>
</dbReference>
<organism evidence="2 3">
    <name type="scientific">Nocardioides marinquilinus</name>
    <dbReference type="NCBI Taxonomy" id="1210400"/>
    <lineage>
        <taxon>Bacteria</taxon>
        <taxon>Bacillati</taxon>
        <taxon>Actinomycetota</taxon>
        <taxon>Actinomycetes</taxon>
        <taxon>Propionibacteriales</taxon>
        <taxon>Nocardioidaceae</taxon>
        <taxon>Nocardioides</taxon>
    </lineage>
</organism>
<accession>A0ABP9PVF6</accession>
<dbReference type="Gene3D" id="3.60.15.10">
    <property type="entry name" value="Ribonuclease Z/Hydroxyacylglutathione hydrolase-like"/>
    <property type="match status" value="1"/>
</dbReference>
<dbReference type="Pfam" id="PF00581">
    <property type="entry name" value="Rhodanese"/>
    <property type="match status" value="1"/>
</dbReference>
<evidence type="ECO:0000313" key="3">
    <source>
        <dbReference type="Proteomes" id="UP001500221"/>
    </source>
</evidence>
<reference evidence="3" key="1">
    <citation type="journal article" date="2019" name="Int. J. Syst. Evol. Microbiol.">
        <title>The Global Catalogue of Microorganisms (GCM) 10K type strain sequencing project: providing services to taxonomists for standard genome sequencing and annotation.</title>
        <authorList>
            <consortium name="The Broad Institute Genomics Platform"/>
            <consortium name="The Broad Institute Genome Sequencing Center for Infectious Disease"/>
            <person name="Wu L."/>
            <person name="Ma J."/>
        </authorList>
    </citation>
    <scope>NUCLEOTIDE SEQUENCE [LARGE SCALE GENOMIC DNA]</scope>
    <source>
        <strain evidence="3">JCM 18459</strain>
    </source>
</reference>
<dbReference type="CDD" id="cd00158">
    <property type="entry name" value="RHOD"/>
    <property type="match status" value="2"/>
</dbReference>
<dbReference type="Gene3D" id="3.40.250.10">
    <property type="entry name" value="Rhodanese-like domain"/>
    <property type="match status" value="2"/>
</dbReference>
<dbReference type="InterPro" id="IPR001279">
    <property type="entry name" value="Metallo-B-lactamas"/>
</dbReference>
<dbReference type="InterPro" id="IPR036873">
    <property type="entry name" value="Rhodanese-like_dom_sf"/>
</dbReference>
<comment type="caution">
    <text evidence="2">The sequence shown here is derived from an EMBL/GenBank/DDBJ whole genome shotgun (WGS) entry which is preliminary data.</text>
</comment>
<dbReference type="InterPro" id="IPR001763">
    <property type="entry name" value="Rhodanese-like_dom"/>
</dbReference>
<dbReference type="PANTHER" id="PTHR43084">
    <property type="entry name" value="PERSULFIDE DIOXYGENASE ETHE1"/>
    <property type="match status" value="1"/>
</dbReference>
<gene>
    <name evidence="2" type="ORF">GCM10023340_33780</name>
</gene>
<dbReference type="Proteomes" id="UP001500221">
    <property type="component" value="Unassembled WGS sequence"/>
</dbReference>
<protein>
    <submittedName>
        <fullName evidence="2">MBL fold metallo-hydrolase</fullName>
    </submittedName>
</protein>
<sequence length="470" mass="49817">MQDSKNMGNTASPALSVAAIEVPSLGNRCHLVHDGEVGLVVDPPRDLGAVERAAEAAEVEIVAVADTHVHNDYVSGGPRLARRHGADHLLSAEEAVAFERVGVRGGDRLAYGALEVEVLDTPGHTAHHQSFVARAGDTSVLLSGGSLLHGTVGRTDLLDPDSPALARRLARAQWDSARAQGRLRPDTLLLPTHGFGSFCAGAAVDRGEHEGPVTVGDQHAVNPALRLDREPFAAELVAGFGPIPGHYEHMDPLNRRGAGLAPVRPARPVDGATLVDAVAAGAWVVDLRSRRDFALGHLPGSVSVEYSPQLATYVGWLVPWPGRDVVLVADAEAADRLADAVRDLAGIGIEGVRTHVLAPARPLTGRYRRAGWADYLDADAGADRMVLVDVRQREEWRGGHLPGAVHLPVQDVGHRGRDLPPGELWVHCRSGYRAGIAASVLHRAGRDVVHVDDAWERVAELGLATVPAAA</sequence>
<dbReference type="SMART" id="SM00849">
    <property type="entry name" value="Lactamase_B"/>
    <property type="match status" value="1"/>
</dbReference>
<evidence type="ECO:0000313" key="2">
    <source>
        <dbReference type="EMBL" id="GAA5152816.1"/>
    </source>
</evidence>
<dbReference type="PANTHER" id="PTHR43084:SF1">
    <property type="entry name" value="PERSULFIDE DIOXYGENASE ETHE1, MITOCHONDRIAL"/>
    <property type="match status" value="1"/>
</dbReference>
<dbReference type="SUPFAM" id="SSF52821">
    <property type="entry name" value="Rhodanese/Cell cycle control phosphatase"/>
    <property type="match status" value="2"/>
</dbReference>
<dbReference type="SUPFAM" id="SSF56281">
    <property type="entry name" value="Metallo-hydrolase/oxidoreductase"/>
    <property type="match status" value="1"/>
</dbReference>
<keyword evidence="3" id="KW-1185">Reference proteome</keyword>
<evidence type="ECO:0000259" key="1">
    <source>
        <dbReference type="PROSITE" id="PS50206"/>
    </source>
</evidence>
<dbReference type="EMBL" id="BAABKG010000004">
    <property type="protein sequence ID" value="GAA5152816.1"/>
    <property type="molecule type" value="Genomic_DNA"/>
</dbReference>
<dbReference type="Pfam" id="PF00753">
    <property type="entry name" value="Lactamase_B"/>
    <property type="match status" value="1"/>
</dbReference>
<feature type="domain" description="Rhodanese" evidence="1">
    <location>
        <begin position="278"/>
        <end position="307"/>
    </location>
</feature>
<name>A0ABP9PVF6_9ACTN</name>
<feature type="domain" description="Rhodanese" evidence="1">
    <location>
        <begin position="381"/>
        <end position="467"/>
    </location>
</feature>
<proteinExistence type="predicted"/>
<dbReference type="InterPro" id="IPR051682">
    <property type="entry name" value="Mito_Persulfide_Diox"/>
</dbReference>